<name>A0A0E9VB24_ANGAN</name>
<organism evidence="1">
    <name type="scientific">Anguilla anguilla</name>
    <name type="common">European freshwater eel</name>
    <name type="synonym">Muraena anguilla</name>
    <dbReference type="NCBI Taxonomy" id="7936"/>
    <lineage>
        <taxon>Eukaryota</taxon>
        <taxon>Metazoa</taxon>
        <taxon>Chordata</taxon>
        <taxon>Craniata</taxon>
        <taxon>Vertebrata</taxon>
        <taxon>Euteleostomi</taxon>
        <taxon>Actinopterygii</taxon>
        <taxon>Neopterygii</taxon>
        <taxon>Teleostei</taxon>
        <taxon>Anguilliformes</taxon>
        <taxon>Anguillidae</taxon>
        <taxon>Anguilla</taxon>
    </lineage>
</organism>
<evidence type="ECO:0000313" key="1">
    <source>
        <dbReference type="EMBL" id="JAH74690.1"/>
    </source>
</evidence>
<protein>
    <submittedName>
        <fullName evidence="1">Uncharacterized protein</fullName>
    </submittedName>
</protein>
<proteinExistence type="predicted"/>
<dbReference type="EMBL" id="GBXM01033887">
    <property type="protein sequence ID" value="JAH74690.1"/>
    <property type="molecule type" value="Transcribed_RNA"/>
</dbReference>
<reference evidence="1" key="2">
    <citation type="journal article" date="2015" name="Fish Shellfish Immunol.">
        <title>Early steps in the European eel (Anguilla anguilla)-Vibrio vulnificus interaction in the gills: Role of the RtxA13 toxin.</title>
        <authorList>
            <person name="Callol A."/>
            <person name="Pajuelo D."/>
            <person name="Ebbesson L."/>
            <person name="Teles M."/>
            <person name="MacKenzie S."/>
            <person name="Amaro C."/>
        </authorList>
    </citation>
    <scope>NUCLEOTIDE SEQUENCE</scope>
</reference>
<reference evidence="1" key="1">
    <citation type="submission" date="2014-11" db="EMBL/GenBank/DDBJ databases">
        <authorList>
            <person name="Amaro Gonzalez C."/>
        </authorList>
    </citation>
    <scope>NUCLEOTIDE SEQUENCE</scope>
</reference>
<accession>A0A0E9VB24</accession>
<sequence length="10" mass="1258">MWSKAFRTCE</sequence>